<evidence type="ECO:0000256" key="5">
    <source>
        <dbReference type="SAM" id="SignalP"/>
    </source>
</evidence>
<dbReference type="InterPro" id="IPR003591">
    <property type="entry name" value="Leu-rich_rpt_typical-subtyp"/>
</dbReference>
<dbReference type="FunFam" id="3.80.10.10:FF:001164">
    <property type="entry name" value="GH01279p"/>
    <property type="match status" value="1"/>
</dbReference>
<feature type="compositionally biased region" description="Low complexity" evidence="4">
    <location>
        <begin position="1592"/>
        <end position="1610"/>
    </location>
</feature>
<dbReference type="SMART" id="SM00368">
    <property type="entry name" value="LRR_RI"/>
    <property type="match status" value="7"/>
</dbReference>
<reference evidence="7" key="1">
    <citation type="journal article" date="2021" name="Sci. Adv.">
        <title>The American lobster genome reveals insights on longevity, neural, and immune adaptations.</title>
        <authorList>
            <person name="Polinski J.M."/>
            <person name="Zimin A.V."/>
            <person name="Clark K.F."/>
            <person name="Kohn A.B."/>
            <person name="Sadowski N."/>
            <person name="Timp W."/>
            <person name="Ptitsyn A."/>
            <person name="Khanna P."/>
            <person name="Romanova D.Y."/>
            <person name="Williams P."/>
            <person name="Greenwood S.J."/>
            <person name="Moroz L.L."/>
            <person name="Walt D.R."/>
            <person name="Bodnar A.G."/>
        </authorList>
    </citation>
    <scope>NUCLEOTIDE SEQUENCE</scope>
    <source>
        <strain evidence="7">GMGI-L3</strain>
    </source>
</reference>
<feature type="region of interest" description="Disordered" evidence="4">
    <location>
        <begin position="1072"/>
        <end position="1095"/>
    </location>
</feature>
<dbReference type="SUPFAM" id="SSF52058">
    <property type="entry name" value="L domain-like"/>
    <property type="match status" value="1"/>
</dbReference>
<gene>
    <name evidence="7" type="primary">atk-L3</name>
    <name evidence="7" type="ORF">Hamer_G020170</name>
</gene>
<feature type="chain" id="PRO_5035155187" evidence="5">
    <location>
        <begin position="41"/>
        <end position="1903"/>
    </location>
</feature>
<dbReference type="PROSITE" id="PS51450">
    <property type="entry name" value="LRR"/>
    <property type="match status" value="7"/>
</dbReference>
<feature type="signal peptide" evidence="5">
    <location>
        <begin position="1"/>
        <end position="40"/>
    </location>
</feature>
<feature type="compositionally biased region" description="Basic and acidic residues" evidence="4">
    <location>
        <begin position="1193"/>
        <end position="1209"/>
    </location>
</feature>
<dbReference type="Proteomes" id="UP000747542">
    <property type="component" value="Unassembled WGS sequence"/>
</dbReference>
<dbReference type="Pfam" id="PF13855">
    <property type="entry name" value="LRR_8"/>
    <property type="match status" value="7"/>
</dbReference>
<evidence type="ECO:0000256" key="3">
    <source>
        <dbReference type="ARBA" id="ARBA00022737"/>
    </source>
</evidence>
<evidence type="ECO:0000256" key="4">
    <source>
        <dbReference type="SAM" id="MobiDB-lite"/>
    </source>
</evidence>
<dbReference type="SMART" id="SM00369">
    <property type="entry name" value="LRR_TYP"/>
    <property type="match status" value="30"/>
</dbReference>
<dbReference type="EMBL" id="JAHLQT010009549">
    <property type="protein sequence ID" value="KAG7173540.1"/>
    <property type="molecule type" value="Genomic_DNA"/>
</dbReference>
<feature type="region of interest" description="Disordered" evidence="4">
    <location>
        <begin position="1672"/>
        <end position="1790"/>
    </location>
</feature>
<feature type="domain" description="LRRCT" evidence="6">
    <location>
        <begin position="950"/>
        <end position="1007"/>
    </location>
</feature>
<keyword evidence="2 5" id="KW-0732">Signal</keyword>
<protein>
    <submittedName>
        <fullName evidence="7">Artichoke-like 3</fullName>
    </submittedName>
</protein>
<evidence type="ECO:0000256" key="2">
    <source>
        <dbReference type="ARBA" id="ARBA00022729"/>
    </source>
</evidence>
<dbReference type="SMART" id="SM00082">
    <property type="entry name" value="LRRCT"/>
    <property type="match status" value="1"/>
</dbReference>
<feature type="compositionally biased region" description="Polar residues" evidence="4">
    <location>
        <begin position="1497"/>
        <end position="1517"/>
    </location>
</feature>
<dbReference type="SUPFAM" id="SSF52047">
    <property type="entry name" value="RNI-like"/>
    <property type="match status" value="2"/>
</dbReference>
<keyword evidence="3" id="KW-0677">Repeat</keyword>
<feature type="compositionally biased region" description="Low complexity" evidence="4">
    <location>
        <begin position="1703"/>
        <end position="1715"/>
    </location>
</feature>
<evidence type="ECO:0000256" key="1">
    <source>
        <dbReference type="ARBA" id="ARBA00022614"/>
    </source>
</evidence>
<sequence>MVMALVLTRRWRSTEGPASFMFHLLPLLLLLATLTRCATAHPSGRRIGHRHPIVTCPPKAELLPCLCRLLDNEIHIMCENSEEEAVVSTMEALMRRILRVEELHLVGNRIPVLPGRIFGSIQINKLFLVSNEMVGITRNAFAGLESSLQHLFISEPGLHDVPFDTLDNLANLRTCVIENTEISEIPRLYSLSKLEFLKIDGSRVATIPSAAFRFMPNMKKVHIANSQLTGIESNALEGLVYLKEVNFSNNAITWIHPRAFMTLNTVEHLSLGNNRLSDATMAVLAARELRELKILDLSNNLITQLSKGTFVDMPTVEVINLKENVITKIQNGAFFRLPRLRNIDLSGNFLDEFHADVFSESLSMEHLTVARNNLTFLAEMRYIARVLPNLLSLDVSKNRLKINNPRIFEGHGKLEALKVDHNEIEKVPKGLFQQMPNLRELHLSNNFIQSDFDGQVWDLPNLRVLDLSHNDMKRVDVLLLEGLPKLSSLDLSFNVITDVAENTFVGSTFMKNLNMSFNSIAKLHRNIFAGLTELFELELSFNELLTLEDGLFLGLISLEFLHLTHNQIVSINANTFQDTSKLLYLDLSANLVQDLPAEALGKLPSLKVLKLHRNAINQVLDGYLKGLRMVEHLDLSNNHIQVLSQTAFRDMVVLRDLDLSVNYVQNLHPDMFDSMKMLEKLNISHNYITDLGHNTLTSVKRLRILDLTNNSLTELGDAVMGLSSLQGLFISDNYISILKNNSFRDLPNLDILRFDNNGLQTFEPGTFHNLRSLITLDLRNNNLVELNPDSFKSLTSLEELQLSKNQISIIKDFAFTDLTSLRSLELQDNVITEMGAHAFQNMPAMKFLNLSRNGFQDIPEDALQRLPTLDVLDLSWNYLLEVKDSSFRRLEWLTVLMLHDNDLCRLSSGGFTMQRGLRVLTLQNNQLRRLHLHALGNTIMGLSLLDMSGNPFQCDCELVWLRDYLTEDPDDGRGPRTDILGDSLRGVPVCAAPPQYQGLPITQEVCVPRFLDPLLFTAGQTGDALNPGSVNTLLNLANLSETIPPTGNTGPSYLDYNNPILVHELPPALVAASSTSTTEGTTTSEPQTAPPATSAIVQSSSVVSLTTVLPKTEQQAVSSSNIHIVPGNTPTIYAGSSNNINKQGPTTTESSLFGNIKFPTLPNLLDTISNFNIPNIGLNVNWGNLPGFGRHESGSVHKFGQADEDKPMKGPDQNQPIWIEGPGPASPHPLFPHPHPPVRESMALTPPHVTPSREPNSAPHPHHHPEQEVVWEGAPRVTVTPQVPFRGPEVPFVFPAGQGERLQPGVPGFVVPVSRPTNVWIERPPLAQNPHHPIARPVLPSVLHAGPGPSSGTPFLPGFQANQQQQDEHGHPIIISRLPSGASDFSPPDSEEFLTHPHASDILSGGPASAPVPQSGQRSHVTQAKWSPPAVIHPDSGVSHYQPHEPFLPYQPHNPNHPITVVEPPQISVANHETSFSLNEAPRAPTHTTPVLADMSPSESQLLGGSNSPSGAVNTVSRPMVSSPPDQTATGSHLPGSLSSFVPSSGINQPPILSTQLGDPRPHLHDHHHVDPSPDLPTILQSRPTHSLPAESTPTTTPVLQTTSTLQLVPSPTPHTNTISPDTHLVTPTHTQPPPPDTVPQHSQQEPDEPTHSLSDLLGLLYAAEEEVQLENSKNIKDGDDQSPAGVTVLKDIPPHDPNTPVSSPSAESPESSSSNMKLVENGPPSHAQPHPEDSQDDDLFFSRHPMQERPPSRSRPGVVLPVDKSGEPLSGAVPRVPPNNTYISPSKSIGRGGFPTIERVYQPGQEPDKHSVAVQGVDLPPASENVVAEFSHEQPIQETEFEMSEVNAIDWYYNNYYRELASQPVGGNKPPSGATTPAPAHTALLFCLVCIIHNYYVQWSPL</sequence>
<evidence type="ECO:0000313" key="7">
    <source>
        <dbReference type="EMBL" id="KAG7173540.1"/>
    </source>
</evidence>
<dbReference type="InterPro" id="IPR032675">
    <property type="entry name" value="LRR_dom_sf"/>
</dbReference>
<dbReference type="SMART" id="SM00365">
    <property type="entry name" value="LRR_SD22"/>
    <property type="match status" value="5"/>
</dbReference>
<dbReference type="Pfam" id="PF13516">
    <property type="entry name" value="LRR_6"/>
    <property type="match status" value="1"/>
</dbReference>
<dbReference type="Gene3D" id="3.80.10.10">
    <property type="entry name" value="Ribonuclease Inhibitor"/>
    <property type="match status" value="6"/>
</dbReference>
<comment type="caution">
    <text evidence="7">The sequence shown here is derived from an EMBL/GenBank/DDBJ whole genome shotgun (WGS) entry which is preliminary data.</text>
</comment>
<feature type="compositionally biased region" description="Basic and acidic residues" evidence="4">
    <location>
        <begin position="1560"/>
        <end position="1572"/>
    </location>
</feature>
<dbReference type="InterPro" id="IPR001611">
    <property type="entry name" value="Leu-rich_rpt"/>
</dbReference>
<dbReference type="InterPro" id="IPR050333">
    <property type="entry name" value="SLRP"/>
</dbReference>
<name>A0A8J5N543_HOMAM</name>
<organism evidence="7 8">
    <name type="scientific">Homarus americanus</name>
    <name type="common">American lobster</name>
    <dbReference type="NCBI Taxonomy" id="6706"/>
    <lineage>
        <taxon>Eukaryota</taxon>
        <taxon>Metazoa</taxon>
        <taxon>Ecdysozoa</taxon>
        <taxon>Arthropoda</taxon>
        <taxon>Crustacea</taxon>
        <taxon>Multicrustacea</taxon>
        <taxon>Malacostraca</taxon>
        <taxon>Eumalacostraca</taxon>
        <taxon>Eucarida</taxon>
        <taxon>Decapoda</taxon>
        <taxon>Pleocyemata</taxon>
        <taxon>Astacidea</taxon>
        <taxon>Nephropoidea</taxon>
        <taxon>Nephropidae</taxon>
        <taxon>Homarus</taxon>
    </lineage>
</organism>
<keyword evidence="8" id="KW-1185">Reference proteome</keyword>
<dbReference type="PANTHER" id="PTHR45712">
    <property type="entry name" value="AGAP008170-PA"/>
    <property type="match status" value="1"/>
</dbReference>
<dbReference type="PANTHER" id="PTHR45712:SF22">
    <property type="entry name" value="INSULIN-LIKE GROWTH FACTOR-BINDING PROTEIN COMPLEX ACID LABILE SUBUNIT"/>
    <property type="match status" value="1"/>
</dbReference>
<feature type="region of interest" description="Disordered" evidence="4">
    <location>
        <begin position="1193"/>
        <end position="1267"/>
    </location>
</feature>
<feature type="compositionally biased region" description="Polar residues" evidence="4">
    <location>
        <begin position="1412"/>
        <end position="1425"/>
    </location>
</feature>
<feature type="compositionally biased region" description="Polar residues" evidence="4">
    <location>
        <begin position="1779"/>
        <end position="1788"/>
    </location>
</feature>
<feature type="compositionally biased region" description="Polar residues" evidence="4">
    <location>
        <begin position="1524"/>
        <end position="1557"/>
    </location>
</feature>
<accession>A0A8J5N543</accession>
<feature type="compositionally biased region" description="Pro residues" evidence="4">
    <location>
        <begin position="1224"/>
        <end position="1235"/>
    </location>
</feature>
<feature type="region of interest" description="Disordered" evidence="4">
    <location>
        <begin position="1478"/>
        <end position="1653"/>
    </location>
</feature>
<evidence type="ECO:0000313" key="8">
    <source>
        <dbReference type="Proteomes" id="UP000747542"/>
    </source>
</evidence>
<feature type="compositionally biased region" description="Low complexity" evidence="4">
    <location>
        <begin position="1073"/>
        <end position="1085"/>
    </location>
</feature>
<keyword evidence="1" id="KW-0433">Leucine-rich repeat</keyword>
<proteinExistence type="predicted"/>
<feature type="region of interest" description="Disordered" evidence="4">
    <location>
        <begin position="1377"/>
        <end position="1446"/>
    </location>
</feature>
<evidence type="ECO:0000259" key="6">
    <source>
        <dbReference type="SMART" id="SM00082"/>
    </source>
</evidence>
<dbReference type="InterPro" id="IPR000483">
    <property type="entry name" value="Cys-rich_flank_reg_C"/>
</dbReference>